<evidence type="ECO:0000256" key="1">
    <source>
        <dbReference type="SAM" id="Coils"/>
    </source>
</evidence>
<feature type="coiled-coil region" evidence="1">
    <location>
        <begin position="118"/>
        <end position="201"/>
    </location>
</feature>
<proteinExistence type="predicted"/>
<accession>A0AAU9L0P5</accession>
<organism evidence="3 4">
    <name type="scientific">Peronospora belbahrii</name>
    <dbReference type="NCBI Taxonomy" id="622444"/>
    <lineage>
        <taxon>Eukaryota</taxon>
        <taxon>Sar</taxon>
        <taxon>Stramenopiles</taxon>
        <taxon>Oomycota</taxon>
        <taxon>Peronosporomycetes</taxon>
        <taxon>Peronosporales</taxon>
        <taxon>Peronosporaceae</taxon>
        <taxon>Peronospora</taxon>
    </lineage>
</organism>
<name>A0AAU9L0P5_9STRA</name>
<sequence length="218" mass="24707">MHSSTATLVETSTSVPDKFYQRHQPICSNKSVSTTATAARNCNTVTESQPDEPEEKIQVQEQDIGESHQLQSSPLSALGLSTEANTVKESQSTRQDISPTNFGDSTAKVVHEICGTERNELRRKAQVLTASLQQAKRNNMDVSYQQHQLEELQSELCRLLHIEAQLKEYEKRSVESIEHELQVLQQEVANLSKCVQAALQEELDWIDRMEDSQREERL</sequence>
<comment type="caution">
    <text evidence="3">The sequence shown here is derived from an EMBL/GenBank/DDBJ whole genome shotgun (WGS) entry which is preliminary data.</text>
</comment>
<evidence type="ECO:0000256" key="2">
    <source>
        <dbReference type="SAM" id="MobiDB-lite"/>
    </source>
</evidence>
<evidence type="ECO:0000313" key="4">
    <source>
        <dbReference type="Proteomes" id="UP001160483"/>
    </source>
</evidence>
<feature type="region of interest" description="Disordered" evidence="2">
    <location>
        <begin position="84"/>
        <end position="103"/>
    </location>
</feature>
<gene>
    <name evidence="3" type="ORF">PBS003_LOCUS5410</name>
</gene>
<dbReference type="Proteomes" id="UP001160483">
    <property type="component" value="Unassembled WGS sequence"/>
</dbReference>
<protein>
    <submittedName>
        <fullName evidence="3">Uncharacterized protein</fullName>
    </submittedName>
</protein>
<keyword evidence="1" id="KW-0175">Coiled coil</keyword>
<dbReference type="EMBL" id="CAKKTJ010000274">
    <property type="protein sequence ID" value="CAH0478728.1"/>
    <property type="molecule type" value="Genomic_DNA"/>
</dbReference>
<evidence type="ECO:0000313" key="3">
    <source>
        <dbReference type="EMBL" id="CAH0478728.1"/>
    </source>
</evidence>
<dbReference type="AlphaFoldDB" id="A0AAU9L0P5"/>
<reference evidence="3" key="1">
    <citation type="submission" date="2021-11" db="EMBL/GenBank/DDBJ databases">
        <authorList>
            <person name="Islam A."/>
            <person name="Islam S."/>
            <person name="Flora M.S."/>
            <person name="Rahman M."/>
            <person name="Ziaur R.M."/>
            <person name="Epstein J.H."/>
            <person name="Hassan M."/>
            <person name="Klassen M."/>
            <person name="Woodard K."/>
            <person name="Webb A."/>
            <person name="Webby R.J."/>
            <person name="El Zowalaty M.E."/>
        </authorList>
    </citation>
    <scope>NUCLEOTIDE SEQUENCE</scope>
    <source>
        <strain evidence="3">Pbs3</strain>
    </source>
</reference>